<feature type="binding site" evidence="14">
    <location>
        <position position="114"/>
    </location>
    <ligand>
        <name>L-threonine</name>
        <dbReference type="ChEBI" id="CHEBI:57926"/>
    </ligand>
</feature>
<evidence type="ECO:0000256" key="2">
    <source>
        <dbReference type="ARBA" id="ARBA00007663"/>
    </source>
</evidence>
<dbReference type="EC" id="2.7.7.87" evidence="3 13"/>
<dbReference type="PIRSF" id="PIRSF004930">
    <property type="entry name" value="Tln_factor_SUA5"/>
    <property type="match status" value="1"/>
</dbReference>
<gene>
    <name evidence="16" type="ORF">ENP88_03445</name>
</gene>
<comment type="similarity">
    <text evidence="2 13">Belongs to the SUA5 family.</text>
</comment>
<keyword evidence="8 13" id="KW-0548">Nucleotidyltransferase</keyword>
<evidence type="ECO:0000256" key="8">
    <source>
        <dbReference type="ARBA" id="ARBA00022695"/>
    </source>
</evidence>
<dbReference type="SUPFAM" id="SSF55821">
    <property type="entry name" value="YrdC/RibB"/>
    <property type="match status" value="1"/>
</dbReference>
<dbReference type="GO" id="GO:0006450">
    <property type="term" value="P:regulation of translational fidelity"/>
    <property type="evidence" value="ECO:0007669"/>
    <property type="project" value="TreeGrafter"/>
</dbReference>
<comment type="catalytic activity">
    <reaction evidence="12 13">
        <text>L-threonine + hydrogencarbonate + ATP = L-threonylcarbamoyladenylate + diphosphate + H2O</text>
        <dbReference type="Rhea" id="RHEA:36407"/>
        <dbReference type="ChEBI" id="CHEBI:15377"/>
        <dbReference type="ChEBI" id="CHEBI:17544"/>
        <dbReference type="ChEBI" id="CHEBI:30616"/>
        <dbReference type="ChEBI" id="CHEBI:33019"/>
        <dbReference type="ChEBI" id="CHEBI:57926"/>
        <dbReference type="ChEBI" id="CHEBI:73682"/>
        <dbReference type="EC" id="2.7.7.87"/>
    </reaction>
</comment>
<keyword evidence="6 13" id="KW-0808">Transferase</keyword>
<feature type="binding site" evidence="14">
    <location>
        <position position="187"/>
    </location>
    <ligand>
        <name>ATP</name>
        <dbReference type="ChEBI" id="CHEBI:30616"/>
    </ligand>
</feature>
<evidence type="ECO:0000259" key="15">
    <source>
        <dbReference type="PROSITE" id="PS51163"/>
    </source>
</evidence>
<dbReference type="InterPro" id="IPR038385">
    <property type="entry name" value="Sua5/YwlC_C"/>
</dbReference>
<dbReference type="GO" id="GO:0005737">
    <property type="term" value="C:cytoplasm"/>
    <property type="evidence" value="ECO:0007669"/>
    <property type="project" value="UniProtKB-SubCell"/>
</dbReference>
<dbReference type="InterPro" id="IPR050156">
    <property type="entry name" value="TC-AMP_synthase_SUA5"/>
</dbReference>
<feature type="binding site" evidence="14">
    <location>
        <position position="136"/>
    </location>
    <ligand>
        <name>ATP</name>
        <dbReference type="ChEBI" id="CHEBI:30616"/>
    </ligand>
</feature>
<evidence type="ECO:0000256" key="11">
    <source>
        <dbReference type="ARBA" id="ARBA00029774"/>
    </source>
</evidence>
<dbReference type="InterPro" id="IPR005145">
    <property type="entry name" value="Sua5_C"/>
</dbReference>
<keyword evidence="9 13" id="KW-0547">Nucleotide-binding</keyword>
<dbReference type="InterPro" id="IPR017945">
    <property type="entry name" value="DHBP_synth_RibB-like_a/b_dom"/>
</dbReference>
<evidence type="ECO:0000256" key="1">
    <source>
        <dbReference type="ARBA" id="ARBA00004496"/>
    </source>
</evidence>
<evidence type="ECO:0000256" key="3">
    <source>
        <dbReference type="ARBA" id="ARBA00012584"/>
    </source>
</evidence>
<name>A0A7J2TJ24_ARCFL</name>
<evidence type="ECO:0000256" key="6">
    <source>
        <dbReference type="ARBA" id="ARBA00022679"/>
    </source>
</evidence>
<evidence type="ECO:0000256" key="14">
    <source>
        <dbReference type="PIRSR" id="PIRSR004930-1"/>
    </source>
</evidence>
<feature type="binding site" evidence="14">
    <location>
        <position position="53"/>
    </location>
    <ligand>
        <name>ATP</name>
        <dbReference type="ChEBI" id="CHEBI:30616"/>
    </ligand>
</feature>
<dbReference type="Pfam" id="PF01300">
    <property type="entry name" value="Sua5_yciO_yrdC"/>
    <property type="match status" value="1"/>
</dbReference>
<feature type="binding site" evidence="14">
    <location>
        <position position="30"/>
    </location>
    <ligand>
        <name>L-threonine</name>
        <dbReference type="ChEBI" id="CHEBI:57926"/>
    </ligand>
</feature>
<dbReference type="GO" id="GO:0008033">
    <property type="term" value="P:tRNA processing"/>
    <property type="evidence" value="ECO:0007669"/>
    <property type="project" value="UniProtKB-KW"/>
</dbReference>
<dbReference type="PANTHER" id="PTHR17490:SF16">
    <property type="entry name" value="THREONYLCARBAMOYL-AMP SYNTHASE"/>
    <property type="match status" value="1"/>
</dbReference>
<comment type="subcellular location">
    <subcellularLocation>
        <location evidence="1 13">Cytoplasm</location>
    </subcellularLocation>
</comment>
<evidence type="ECO:0000256" key="13">
    <source>
        <dbReference type="PIRNR" id="PIRNR004930"/>
    </source>
</evidence>
<accession>A0A7J2TJ24</accession>
<dbReference type="PANTHER" id="PTHR17490">
    <property type="entry name" value="SUA5"/>
    <property type="match status" value="1"/>
</dbReference>
<proteinExistence type="inferred from homology"/>
<evidence type="ECO:0000256" key="10">
    <source>
        <dbReference type="ARBA" id="ARBA00022840"/>
    </source>
</evidence>
<feature type="domain" description="YrdC-like" evidence="15">
    <location>
        <begin position="8"/>
        <end position="191"/>
    </location>
</feature>
<dbReference type="GO" id="GO:0005524">
    <property type="term" value="F:ATP binding"/>
    <property type="evidence" value="ECO:0007669"/>
    <property type="project" value="UniProtKB-UniRule"/>
</dbReference>
<protein>
    <recommendedName>
        <fullName evidence="4 13">Threonylcarbamoyl-AMP synthase</fullName>
        <shortName evidence="13">TC-AMP synthase</shortName>
        <ecNumber evidence="3 13">2.7.7.87</ecNumber>
    </recommendedName>
    <alternativeName>
        <fullName evidence="11 13">L-threonylcarbamoyladenylate synthase</fullName>
    </alternativeName>
</protein>
<sequence length="308" mass="34379">MELLNPDERGIGRAVEILKRGGLIAFPTETVYGLGCDAMNEKALEKLFEVKKRPKNKPLIVGVSRIEQVYEIAEVNELAEKLMEKFFPGPLTLIMKKKKIPDLVTGGKDKVAVRMPAHEVPLRLIEGLGKPIVVPSANISGRFTPTKPEHVIEELGDKIDALVLGNCYLGLESTILDITVDPPKIVRHGALSVEELRKFLEVQYDEGVDFEEKFVTSAEIYVFIGDSRKMIKEFLEKRPDAIAVATKDYGRTIVVGETVEDYARNLFDALIRAEKMGAKLILVEGVEEVGIGRAIMQRLYKSASKIFR</sequence>
<dbReference type="AlphaFoldDB" id="A0A7J2TJ24"/>
<evidence type="ECO:0000256" key="12">
    <source>
        <dbReference type="ARBA" id="ARBA00048366"/>
    </source>
</evidence>
<feature type="binding site" evidence="14">
    <location>
        <position position="173"/>
    </location>
    <ligand>
        <name>L-threonine</name>
        <dbReference type="ChEBI" id="CHEBI:57926"/>
    </ligand>
</feature>
<organism evidence="16">
    <name type="scientific">Archaeoglobus fulgidus</name>
    <dbReference type="NCBI Taxonomy" id="2234"/>
    <lineage>
        <taxon>Archaea</taxon>
        <taxon>Methanobacteriati</taxon>
        <taxon>Methanobacteriota</taxon>
        <taxon>Archaeoglobi</taxon>
        <taxon>Archaeoglobales</taxon>
        <taxon>Archaeoglobaceae</taxon>
        <taxon>Archaeoglobus</taxon>
    </lineage>
</organism>
<dbReference type="PROSITE" id="PS51163">
    <property type="entry name" value="YRDC"/>
    <property type="match status" value="1"/>
</dbReference>
<evidence type="ECO:0000256" key="7">
    <source>
        <dbReference type="ARBA" id="ARBA00022694"/>
    </source>
</evidence>
<dbReference type="Gene3D" id="3.90.870.10">
    <property type="entry name" value="DHBP synthase"/>
    <property type="match status" value="1"/>
</dbReference>
<evidence type="ECO:0000256" key="9">
    <source>
        <dbReference type="ARBA" id="ARBA00022741"/>
    </source>
</evidence>
<dbReference type="NCBIfam" id="TIGR00057">
    <property type="entry name" value="L-threonylcarbamoyladenylate synthase"/>
    <property type="match status" value="1"/>
</dbReference>
<dbReference type="InterPro" id="IPR006070">
    <property type="entry name" value="Sua5-like_dom"/>
</dbReference>
<evidence type="ECO:0000256" key="4">
    <source>
        <dbReference type="ARBA" id="ARBA00015492"/>
    </source>
</evidence>
<keyword evidence="7 13" id="KW-0819">tRNA processing</keyword>
<dbReference type="GO" id="GO:0061710">
    <property type="term" value="F:L-threonylcarbamoyladenylate synthase"/>
    <property type="evidence" value="ECO:0007669"/>
    <property type="project" value="UniProtKB-EC"/>
</dbReference>
<evidence type="ECO:0000313" key="16">
    <source>
        <dbReference type="EMBL" id="HEH35206.1"/>
    </source>
</evidence>
<evidence type="ECO:0000256" key="5">
    <source>
        <dbReference type="ARBA" id="ARBA00022490"/>
    </source>
</evidence>
<reference evidence="16" key="1">
    <citation type="journal article" date="2020" name="mSystems">
        <title>Genome- and Community-Level Interaction Insights into Carbon Utilization and Element Cycling Functions of Hydrothermarchaeota in Hydrothermal Sediment.</title>
        <authorList>
            <person name="Zhou Z."/>
            <person name="Liu Y."/>
            <person name="Xu W."/>
            <person name="Pan J."/>
            <person name="Luo Z.H."/>
            <person name="Li M."/>
        </authorList>
    </citation>
    <scope>NUCLEOTIDE SEQUENCE [LARGE SCALE GENOMIC DNA]</scope>
    <source>
        <strain evidence="16">SpSt-26</strain>
    </source>
</reference>
<dbReference type="Pfam" id="PF03481">
    <property type="entry name" value="Sua5_C"/>
    <property type="match status" value="1"/>
</dbReference>
<keyword evidence="10 13" id="KW-0067">ATP-binding</keyword>
<dbReference type="Gene3D" id="3.40.50.11030">
    <property type="entry name" value="Threonylcarbamoyl-AMP synthase, C-terminal domain"/>
    <property type="match status" value="1"/>
</dbReference>
<comment type="caution">
    <text evidence="16">The sequence shown here is derived from an EMBL/GenBank/DDBJ whole genome shotgun (WGS) entry which is preliminary data.</text>
</comment>
<keyword evidence="5 13" id="KW-0963">Cytoplasm</keyword>
<dbReference type="GO" id="GO:0000049">
    <property type="term" value="F:tRNA binding"/>
    <property type="evidence" value="ECO:0007669"/>
    <property type="project" value="TreeGrafter"/>
</dbReference>
<dbReference type="InterPro" id="IPR010923">
    <property type="entry name" value="T(6)A37_SUA5"/>
</dbReference>
<dbReference type="EMBL" id="DSLA01000056">
    <property type="protein sequence ID" value="HEH35206.1"/>
    <property type="molecule type" value="Genomic_DNA"/>
</dbReference>
<comment type="function">
    <text evidence="13">Required for the formation of a threonylcarbamoyl group on adenosine at position 37 (t(6)A37) in tRNAs that read codons beginning with adenine.</text>
</comment>
<dbReference type="GO" id="GO:0003725">
    <property type="term" value="F:double-stranded RNA binding"/>
    <property type="evidence" value="ECO:0007669"/>
    <property type="project" value="UniProtKB-UniRule"/>
</dbReference>